<evidence type="ECO:0000313" key="2">
    <source>
        <dbReference type="EMBL" id="QHU33539.1"/>
    </source>
</evidence>
<keyword evidence="1" id="KW-0812">Transmembrane</keyword>
<dbReference type="EMBL" id="MN740558">
    <property type="protein sequence ID" value="QHU33539.1"/>
    <property type="molecule type" value="Genomic_DNA"/>
</dbReference>
<proteinExistence type="predicted"/>
<protein>
    <submittedName>
        <fullName evidence="2">Uncharacterized protein</fullName>
    </submittedName>
</protein>
<accession>A0A6C0LS06</accession>
<reference evidence="2" key="1">
    <citation type="journal article" date="2020" name="Nature">
        <title>Giant virus diversity and host interactions through global metagenomics.</title>
        <authorList>
            <person name="Schulz F."/>
            <person name="Roux S."/>
            <person name="Paez-Espino D."/>
            <person name="Jungbluth S."/>
            <person name="Walsh D.A."/>
            <person name="Denef V.J."/>
            <person name="McMahon K.D."/>
            <person name="Konstantinidis K.T."/>
            <person name="Eloe-Fadrosh E.A."/>
            <person name="Kyrpides N.C."/>
            <person name="Woyke T."/>
        </authorList>
    </citation>
    <scope>NUCLEOTIDE SEQUENCE</scope>
    <source>
        <strain evidence="2">GVMAG-S-1016704-121</strain>
    </source>
</reference>
<dbReference type="AlphaFoldDB" id="A0A6C0LS06"/>
<keyword evidence="1" id="KW-0472">Membrane</keyword>
<keyword evidence="1" id="KW-1133">Transmembrane helix</keyword>
<feature type="transmembrane region" description="Helical" evidence="1">
    <location>
        <begin position="167"/>
        <end position="187"/>
    </location>
</feature>
<name>A0A6C0LS06_9ZZZZ</name>
<organism evidence="2">
    <name type="scientific">viral metagenome</name>
    <dbReference type="NCBI Taxonomy" id="1070528"/>
    <lineage>
        <taxon>unclassified sequences</taxon>
        <taxon>metagenomes</taxon>
        <taxon>organismal metagenomes</taxon>
    </lineage>
</organism>
<sequence length="225" mass="24798">MFRTVPYILMTFMIGADALGDYGKHRARFKFTDAQEGLNCQNVFDDVSHVKRVYKSVHVTGNTTRGELRGDNPDYVVDTTMAGFLMTTGLCYGYNDAFFNKSAPVLNDETVASVYYTVEVRFDEYENNLDSRMDLMLFGLTNRICLTENCGEQSYLSSWYGLTDAEIALIVILSTLGVVVIGAIVYAHCKRGDCSTPTSSAASTLPPPTTSPVVVPTETAEIEVV</sequence>
<evidence type="ECO:0000256" key="1">
    <source>
        <dbReference type="SAM" id="Phobius"/>
    </source>
</evidence>